<evidence type="ECO:0000256" key="6">
    <source>
        <dbReference type="ARBA" id="ARBA00023186"/>
    </source>
</evidence>
<accession>A0A830GRY5</accession>
<comment type="function">
    <text evidence="7 9">Molecular chaperone capable of stabilizing a range of proteins. Seems to fulfill an ATP-independent, HSP70-like function in archaeal de novo protein folding.</text>
</comment>
<dbReference type="AlphaFoldDB" id="A0A830GRY5"/>
<keyword evidence="12" id="KW-1185">Reference proteome</keyword>
<evidence type="ECO:0000313" key="12">
    <source>
        <dbReference type="Proteomes" id="UP000610960"/>
    </source>
</evidence>
<dbReference type="GO" id="GO:0006457">
    <property type="term" value="P:protein folding"/>
    <property type="evidence" value="ECO:0007669"/>
    <property type="project" value="UniProtKB-UniRule"/>
</dbReference>
<evidence type="ECO:0000256" key="7">
    <source>
        <dbReference type="ARBA" id="ARBA00025077"/>
    </source>
</evidence>
<evidence type="ECO:0000256" key="1">
    <source>
        <dbReference type="ARBA" id="ARBA00004496"/>
    </source>
</evidence>
<keyword evidence="10" id="KW-0175">Coiled coil</keyword>
<evidence type="ECO:0000256" key="8">
    <source>
        <dbReference type="ARBA" id="ARBA00033461"/>
    </source>
</evidence>
<comment type="similarity">
    <text evidence="2 9">Belongs to the prefoldin subunit beta family.</text>
</comment>
<reference evidence="11" key="2">
    <citation type="submission" date="2020-09" db="EMBL/GenBank/DDBJ databases">
        <authorList>
            <person name="Sun Q."/>
            <person name="Ohkuma M."/>
        </authorList>
    </citation>
    <scope>NUCLEOTIDE SEQUENCE</scope>
    <source>
        <strain evidence="11">JCM 10088</strain>
    </source>
</reference>
<evidence type="ECO:0000256" key="10">
    <source>
        <dbReference type="SAM" id="Coils"/>
    </source>
</evidence>
<dbReference type="GO" id="GO:0051082">
    <property type="term" value="F:unfolded protein binding"/>
    <property type="evidence" value="ECO:0007669"/>
    <property type="project" value="UniProtKB-UniRule"/>
</dbReference>
<proteinExistence type="inferred from homology"/>
<dbReference type="EMBL" id="BMNL01000001">
    <property type="protein sequence ID" value="GGP19196.1"/>
    <property type="molecule type" value="Genomic_DNA"/>
</dbReference>
<comment type="caution">
    <text evidence="11">The sequence shown here is derived from an EMBL/GenBank/DDBJ whole genome shotgun (WGS) entry which is preliminary data.</text>
</comment>
<dbReference type="HAMAP" id="MF_00307">
    <property type="entry name" value="PfdB"/>
    <property type="match status" value="1"/>
</dbReference>
<organism evidence="11 12">
    <name type="scientific">Thermocladium modestius</name>
    <dbReference type="NCBI Taxonomy" id="62609"/>
    <lineage>
        <taxon>Archaea</taxon>
        <taxon>Thermoproteota</taxon>
        <taxon>Thermoprotei</taxon>
        <taxon>Thermoproteales</taxon>
        <taxon>Thermoproteaceae</taxon>
        <taxon>Thermocladium</taxon>
    </lineage>
</organism>
<dbReference type="InterPro" id="IPR009053">
    <property type="entry name" value="Prefoldin"/>
</dbReference>
<feature type="coiled-coil region" evidence="10">
    <location>
        <begin position="13"/>
        <end position="97"/>
    </location>
</feature>
<evidence type="ECO:0000256" key="4">
    <source>
        <dbReference type="ARBA" id="ARBA00016304"/>
    </source>
</evidence>
<evidence type="ECO:0000256" key="2">
    <source>
        <dbReference type="ARBA" id="ARBA00008045"/>
    </source>
</evidence>
<protein>
    <recommendedName>
        <fullName evidence="4 9">Prefoldin subunit beta</fullName>
    </recommendedName>
    <alternativeName>
        <fullName evidence="8 9">GimC subunit beta</fullName>
    </alternativeName>
</protein>
<keyword evidence="6 9" id="KW-0143">Chaperone</keyword>
<comment type="subcellular location">
    <subcellularLocation>
        <location evidence="1 9">Cytoplasm</location>
    </subcellularLocation>
</comment>
<dbReference type="InterPro" id="IPR002777">
    <property type="entry name" value="PFD_beta-like"/>
</dbReference>
<sequence length="130" mass="14335">MPGSTMSSLPPSVRADLEKLQELDTQLQQLLLKKQQYEAELKDIDRAISEIEKLTPDAKLYKAVGTFLISVNKDQALQDLKDRKELLDLHVKTLAKQEQMLRKQMSDIETRVNSLMQGGSVGAGAAPGGG</sequence>
<name>A0A830GRY5_9CREN</name>
<dbReference type="Proteomes" id="UP000610960">
    <property type="component" value="Unassembled WGS sequence"/>
</dbReference>
<reference evidence="11" key="1">
    <citation type="journal article" date="2014" name="Int. J. Syst. Evol. Microbiol.">
        <title>Complete genome sequence of Corynebacterium casei LMG S-19264T (=DSM 44701T), isolated from a smear-ripened cheese.</title>
        <authorList>
            <consortium name="US DOE Joint Genome Institute (JGI-PGF)"/>
            <person name="Walter F."/>
            <person name="Albersmeier A."/>
            <person name="Kalinowski J."/>
            <person name="Ruckert C."/>
        </authorList>
    </citation>
    <scope>NUCLEOTIDE SEQUENCE</scope>
    <source>
        <strain evidence="11">JCM 10088</strain>
    </source>
</reference>
<evidence type="ECO:0000256" key="3">
    <source>
        <dbReference type="ARBA" id="ARBA00011716"/>
    </source>
</evidence>
<evidence type="ECO:0000256" key="5">
    <source>
        <dbReference type="ARBA" id="ARBA00022490"/>
    </source>
</evidence>
<dbReference type="Gene3D" id="1.10.287.370">
    <property type="match status" value="1"/>
</dbReference>
<dbReference type="Pfam" id="PF01920">
    <property type="entry name" value="Prefoldin_2"/>
    <property type="match status" value="1"/>
</dbReference>
<dbReference type="NCBIfam" id="TIGR02338">
    <property type="entry name" value="gimC_beta"/>
    <property type="match status" value="1"/>
</dbReference>
<dbReference type="GO" id="GO:0005737">
    <property type="term" value="C:cytoplasm"/>
    <property type="evidence" value="ECO:0007669"/>
    <property type="project" value="UniProtKB-SubCell"/>
</dbReference>
<dbReference type="GO" id="GO:0016272">
    <property type="term" value="C:prefoldin complex"/>
    <property type="evidence" value="ECO:0007669"/>
    <property type="project" value="UniProtKB-UniRule"/>
</dbReference>
<dbReference type="SUPFAM" id="SSF46579">
    <property type="entry name" value="Prefoldin"/>
    <property type="match status" value="1"/>
</dbReference>
<comment type="subunit">
    <text evidence="3 9">Heterohexamer of two alpha and four beta subunits.</text>
</comment>
<dbReference type="InterPro" id="IPR012713">
    <property type="entry name" value="PfdB"/>
</dbReference>
<gene>
    <name evidence="9" type="primary">pfdB</name>
    <name evidence="11" type="ORF">GCM10007981_01900</name>
</gene>
<keyword evidence="5 9" id="KW-0963">Cytoplasm</keyword>
<evidence type="ECO:0000313" key="11">
    <source>
        <dbReference type="EMBL" id="GGP19196.1"/>
    </source>
</evidence>
<evidence type="ECO:0000256" key="9">
    <source>
        <dbReference type="HAMAP-Rule" id="MF_00307"/>
    </source>
</evidence>
<dbReference type="CDD" id="cd23162">
    <property type="entry name" value="Prefoldin_beta_GimC"/>
    <property type="match status" value="1"/>
</dbReference>